<name>A0A9K3ICB2_HELAN</name>
<protein>
    <submittedName>
        <fullName evidence="1">Uncharacterized protein</fullName>
    </submittedName>
</protein>
<reference evidence="1" key="1">
    <citation type="journal article" date="2017" name="Nature">
        <title>The sunflower genome provides insights into oil metabolism, flowering and Asterid evolution.</title>
        <authorList>
            <person name="Badouin H."/>
            <person name="Gouzy J."/>
            <person name="Grassa C.J."/>
            <person name="Murat F."/>
            <person name="Staton S.E."/>
            <person name="Cottret L."/>
            <person name="Lelandais-Briere C."/>
            <person name="Owens G.L."/>
            <person name="Carrere S."/>
            <person name="Mayjonade B."/>
            <person name="Legrand L."/>
            <person name="Gill N."/>
            <person name="Kane N.C."/>
            <person name="Bowers J.E."/>
            <person name="Hubner S."/>
            <person name="Bellec A."/>
            <person name="Berard A."/>
            <person name="Berges H."/>
            <person name="Blanchet N."/>
            <person name="Boniface M.C."/>
            <person name="Brunel D."/>
            <person name="Catrice O."/>
            <person name="Chaidir N."/>
            <person name="Claudel C."/>
            <person name="Donnadieu C."/>
            <person name="Faraut T."/>
            <person name="Fievet G."/>
            <person name="Helmstetter N."/>
            <person name="King M."/>
            <person name="Knapp S.J."/>
            <person name="Lai Z."/>
            <person name="Le Paslier M.C."/>
            <person name="Lippi Y."/>
            <person name="Lorenzon L."/>
            <person name="Mandel J.R."/>
            <person name="Marage G."/>
            <person name="Marchand G."/>
            <person name="Marquand E."/>
            <person name="Bret-Mestries E."/>
            <person name="Morien E."/>
            <person name="Nambeesan S."/>
            <person name="Nguyen T."/>
            <person name="Pegot-Espagnet P."/>
            <person name="Pouilly N."/>
            <person name="Raftis F."/>
            <person name="Sallet E."/>
            <person name="Schiex T."/>
            <person name="Thomas J."/>
            <person name="Vandecasteele C."/>
            <person name="Vares D."/>
            <person name="Vear F."/>
            <person name="Vautrin S."/>
            <person name="Crespi M."/>
            <person name="Mangin B."/>
            <person name="Burke J.M."/>
            <person name="Salse J."/>
            <person name="Munos S."/>
            <person name="Vincourt P."/>
            <person name="Rieseberg L.H."/>
            <person name="Langlade N.B."/>
        </authorList>
    </citation>
    <scope>NUCLEOTIDE SEQUENCE</scope>
    <source>
        <tissue evidence="1">Leaves</tissue>
    </source>
</reference>
<reference evidence="1" key="2">
    <citation type="submission" date="2020-06" db="EMBL/GenBank/DDBJ databases">
        <title>Helianthus annuus Genome sequencing and assembly Release 2.</title>
        <authorList>
            <person name="Gouzy J."/>
            <person name="Langlade N."/>
            <person name="Munos S."/>
        </authorList>
    </citation>
    <scope>NUCLEOTIDE SEQUENCE</scope>
    <source>
        <tissue evidence="1">Leaves</tissue>
    </source>
</reference>
<evidence type="ECO:0000313" key="2">
    <source>
        <dbReference type="Proteomes" id="UP000215914"/>
    </source>
</evidence>
<keyword evidence="2" id="KW-1185">Reference proteome</keyword>
<accession>A0A9K3ICB2</accession>
<comment type="caution">
    <text evidence="1">The sequence shown here is derived from an EMBL/GenBank/DDBJ whole genome shotgun (WGS) entry which is preliminary data.</text>
</comment>
<evidence type="ECO:0000313" key="1">
    <source>
        <dbReference type="EMBL" id="KAF5794162.1"/>
    </source>
</evidence>
<dbReference type="AlphaFoldDB" id="A0A9K3ICB2"/>
<sequence length="564" mass="61781">MSHPCHATCLCVCDSDTTGPLPIVSDDIVSSEHEVHTSDFTSTDDDDFQRHLAEIPAPIPFADEHIDDPPAEYLPLVAIPAPIPLASYPAYDLLPDAEADGDIDLFEDEPYEDEIPDAAPLPAGDLLMIAGAPVEDSPAYSPVPDSFESVASAPSHEVSTQHFVHDSDPDQASSAAPIPSFVFEHDDIEDSDPVFPPGFDPDRGIEYIPMDQHMEDPVDPVDPVDPFDPEFDFDMAFDDPEPALAPEQAVALDLDHEHDLVHVGIPDEPILADPPVGDHLVDIPLIVDDHVIVDDPVVDPPFVDPPLIADIPVDHPVEHVAPVDPVIAPFDPVPLEPENALFADHLDPPDDDAQHGWIPADEDVPPFPPHHTDAHHADFSFQIPVTRSDDFTFPIPQIIPPARPGEGSSAHPFGHIPMSIPFIPQMTSVPSSVSPVHAAPFDPTSTPLLWSSSSPMPPTDPYHPFHMGYTIEDVLMSFVHQHESHTQRLQELERAQLSLGPYHGQTSSPFQPFRSLPPDFAARLQTLEPQIASVIHTQQAMEEDWLHLRRLLYTHFPPPPPPSA</sequence>
<dbReference type="EMBL" id="MNCJ02000323">
    <property type="protein sequence ID" value="KAF5794162.1"/>
    <property type="molecule type" value="Genomic_DNA"/>
</dbReference>
<dbReference type="Gramene" id="mRNA:HanXRQr2_Chr08g0325011">
    <property type="protein sequence ID" value="CDS:HanXRQr2_Chr08g0325011.1"/>
    <property type="gene ID" value="HanXRQr2_Chr08g0325011"/>
</dbReference>
<gene>
    <name evidence="1" type="ORF">HanXRQr2_Chr08g0325011</name>
</gene>
<dbReference type="Proteomes" id="UP000215914">
    <property type="component" value="Unassembled WGS sequence"/>
</dbReference>
<organism evidence="1 2">
    <name type="scientific">Helianthus annuus</name>
    <name type="common">Common sunflower</name>
    <dbReference type="NCBI Taxonomy" id="4232"/>
    <lineage>
        <taxon>Eukaryota</taxon>
        <taxon>Viridiplantae</taxon>
        <taxon>Streptophyta</taxon>
        <taxon>Embryophyta</taxon>
        <taxon>Tracheophyta</taxon>
        <taxon>Spermatophyta</taxon>
        <taxon>Magnoliopsida</taxon>
        <taxon>eudicotyledons</taxon>
        <taxon>Gunneridae</taxon>
        <taxon>Pentapetalae</taxon>
        <taxon>asterids</taxon>
        <taxon>campanulids</taxon>
        <taxon>Asterales</taxon>
        <taxon>Asteraceae</taxon>
        <taxon>Asteroideae</taxon>
        <taxon>Heliantheae alliance</taxon>
        <taxon>Heliantheae</taxon>
        <taxon>Helianthus</taxon>
    </lineage>
</organism>
<proteinExistence type="predicted"/>